<dbReference type="Proteomes" id="UP000317909">
    <property type="component" value="Chromosome"/>
</dbReference>
<accession>A0A517U0S3</accession>
<name>A0A517U0S3_9BACT</name>
<proteinExistence type="predicted"/>
<protein>
    <recommendedName>
        <fullName evidence="4">Autotransporter-associated beta strand repeat protein</fullName>
    </recommendedName>
</protein>
<sequence length="910" mass="89047">MEDRARIASYLGEIMRRIVATLAVLVMTPGLALAQLNPLSYAPLDSGLGLNPILEGTATATIVTTGISAQFTYGTTVYNAVMTPQAGGPAIAVFTFTNVDLGGKARELTITGSNTGANPVAILSHQNITMIPVAINGGVVESNPLSGTRTPGVGGGAGGANGQAGTGPSAGSAGVSGGGGGGGNGGAGGTGTGTGGGAGGSANVSNLLVGGGGGGGGGFASGGGGGGAIELGAVDTIAFNVELDLFEEYTPVITANGGAGSTGGSGSGGGGAGGQIYLHAKQVIPLPRQAFTAIGGDATYQGGGGGGGKIIIDGLQSSDPASRGVPIATTFASSGLSAAGGTIAPPVNNPNPVLPIGTKGGAGQIVLRPSLPIVTTQNITLDGGPIVVNGSGTSAGAILKYIIDRDLQVGTNQSGVASGYARLGVNEPLAANAHLAIEATGIFQTGAFKQTVAKLTGSGRLELDAGGTVALASDATVNFDFTGSITGTGTFQKAGRGMLIRSTNLEMGGAFQNLSGVVAVNGASIRAATAFSNAAGAEVQLLNLGSSIVSPTLTNLGRIVGSGTVDANLSNQPGGVIRVMEGDSQRYIGATNNNAGNISLLGGTIEFTQGVTNVALTGGISGRGTIIADGGILNEGFMAFSGGNTDIIGNVLNLLGQVSTVGNSTSSFYGDFLNGGTVLTATGSTTVFLGSQAGIGSFTGGGTVEYAGPIIPGNSPALVSYGGNVTLAPSATLKIELGGTTRGAQYDALNIAGAFSTNSALEVSLINGFTPLIGQTFDILNWGSLSGQFSSVALPTLPGASWDTSQLYVNGTLRVVAPTVNGDFDGNGFVDANDLNGWKAGFGKTTGATKAQGDADGDGDVDGADFMAWQRGFGQPTSFASPTTGAVPEPNCLLLALGALLPLGFRLRQR</sequence>
<dbReference type="GO" id="GO:0000272">
    <property type="term" value="P:polysaccharide catabolic process"/>
    <property type="evidence" value="ECO:0007669"/>
    <property type="project" value="InterPro"/>
</dbReference>
<dbReference type="EMBL" id="CP036339">
    <property type="protein sequence ID" value="QDT74224.1"/>
    <property type="molecule type" value="Genomic_DNA"/>
</dbReference>
<reference evidence="2 3" key="1">
    <citation type="submission" date="2019-02" db="EMBL/GenBank/DDBJ databases">
        <title>Deep-cultivation of Planctomycetes and their phenomic and genomic characterization uncovers novel biology.</title>
        <authorList>
            <person name="Wiegand S."/>
            <person name="Jogler M."/>
            <person name="Boedeker C."/>
            <person name="Pinto D."/>
            <person name="Vollmers J."/>
            <person name="Rivas-Marin E."/>
            <person name="Kohn T."/>
            <person name="Peeters S.H."/>
            <person name="Heuer A."/>
            <person name="Rast P."/>
            <person name="Oberbeckmann S."/>
            <person name="Bunk B."/>
            <person name="Jeske O."/>
            <person name="Meyerdierks A."/>
            <person name="Storesund J.E."/>
            <person name="Kallscheuer N."/>
            <person name="Luecker S."/>
            <person name="Lage O.M."/>
            <person name="Pohl T."/>
            <person name="Merkel B.J."/>
            <person name="Hornburger P."/>
            <person name="Mueller R.-W."/>
            <person name="Bruemmer F."/>
            <person name="Labrenz M."/>
            <person name="Spormann A.M."/>
            <person name="Op den Camp H."/>
            <person name="Overmann J."/>
            <person name="Amann R."/>
            <person name="Jetten M.S.M."/>
            <person name="Mascher T."/>
            <person name="Medema M.H."/>
            <person name="Devos D.P."/>
            <person name="Kaster A.-K."/>
            <person name="Ovreas L."/>
            <person name="Rohde M."/>
            <person name="Galperin M.Y."/>
            <person name="Jogler C."/>
        </authorList>
    </citation>
    <scope>NUCLEOTIDE SEQUENCE [LARGE SCALE GENOMIC DNA]</scope>
    <source>
        <strain evidence="2 3">I41</strain>
    </source>
</reference>
<keyword evidence="3" id="KW-1185">Reference proteome</keyword>
<evidence type="ECO:0000313" key="3">
    <source>
        <dbReference type="Proteomes" id="UP000317909"/>
    </source>
</evidence>
<dbReference type="AlphaFoldDB" id="A0A517U0S3"/>
<dbReference type="Gene3D" id="1.10.1330.10">
    <property type="entry name" value="Dockerin domain"/>
    <property type="match status" value="1"/>
</dbReference>
<evidence type="ECO:0000313" key="2">
    <source>
        <dbReference type="EMBL" id="QDT74224.1"/>
    </source>
</evidence>
<evidence type="ECO:0000256" key="1">
    <source>
        <dbReference type="SAM" id="MobiDB-lite"/>
    </source>
</evidence>
<feature type="compositionally biased region" description="Gly residues" evidence="1">
    <location>
        <begin position="152"/>
        <end position="165"/>
    </location>
</feature>
<organism evidence="2 3">
    <name type="scientific">Lacipirellula limnantheis</name>
    <dbReference type="NCBI Taxonomy" id="2528024"/>
    <lineage>
        <taxon>Bacteria</taxon>
        <taxon>Pseudomonadati</taxon>
        <taxon>Planctomycetota</taxon>
        <taxon>Planctomycetia</taxon>
        <taxon>Pirellulales</taxon>
        <taxon>Lacipirellulaceae</taxon>
        <taxon>Lacipirellula</taxon>
    </lineage>
</organism>
<dbReference type="SUPFAM" id="SSF63446">
    <property type="entry name" value="Type I dockerin domain"/>
    <property type="match status" value="1"/>
</dbReference>
<evidence type="ECO:0008006" key="4">
    <source>
        <dbReference type="Google" id="ProtNLM"/>
    </source>
</evidence>
<feature type="region of interest" description="Disordered" evidence="1">
    <location>
        <begin position="145"/>
        <end position="178"/>
    </location>
</feature>
<dbReference type="PROSITE" id="PS00018">
    <property type="entry name" value="EF_HAND_1"/>
    <property type="match status" value="2"/>
</dbReference>
<gene>
    <name evidence="2" type="ORF">I41_34190</name>
</gene>
<dbReference type="RefSeq" id="WP_168206955.1">
    <property type="nucleotide sequence ID" value="NZ_CP036339.1"/>
</dbReference>
<dbReference type="InterPro" id="IPR018247">
    <property type="entry name" value="EF_Hand_1_Ca_BS"/>
</dbReference>
<dbReference type="KEGG" id="llh:I41_34190"/>
<dbReference type="InterPro" id="IPR036439">
    <property type="entry name" value="Dockerin_dom_sf"/>
</dbReference>